<name>A0ABR1S240_9PEZI</name>
<feature type="compositionally biased region" description="Basic and acidic residues" evidence="1">
    <location>
        <begin position="103"/>
        <end position="137"/>
    </location>
</feature>
<keyword evidence="2" id="KW-1133">Transmembrane helix</keyword>
<feature type="compositionally biased region" description="Low complexity" evidence="1">
    <location>
        <begin position="14"/>
        <end position="32"/>
    </location>
</feature>
<keyword evidence="4" id="KW-1185">Reference proteome</keyword>
<evidence type="ECO:0000256" key="1">
    <source>
        <dbReference type="SAM" id="MobiDB-lite"/>
    </source>
</evidence>
<feature type="region of interest" description="Disordered" evidence="1">
    <location>
        <begin position="341"/>
        <end position="437"/>
    </location>
</feature>
<feature type="compositionally biased region" description="Low complexity" evidence="1">
    <location>
        <begin position="646"/>
        <end position="661"/>
    </location>
</feature>
<dbReference type="Gene3D" id="1.10.287.1490">
    <property type="match status" value="1"/>
</dbReference>
<reference evidence="3 4" key="1">
    <citation type="submission" date="2023-01" db="EMBL/GenBank/DDBJ databases">
        <title>Analysis of 21 Apiospora genomes using comparative genomics revels a genus with tremendous synthesis potential of carbohydrate active enzymes and secondary metabolites.</title>
        <authorList>
            <person name="Sorensen T."/>
        </authorList>
    </citation>
    <scope>NUCLEOTIDE SEQUENCE [LARGE SCALE GENOMIC DNA]</scope>
    <source>
        <strain evidence="3 4">CBS 33761</strain>
    </source>
</reference>
<protein>
    <submittedName>
        <fullName evidence="3">Uncharacterized protein</fullName>
    </submittedName>
</protein>
<dbReference type="EMBL" id="JAQQWK010000011">
    <property type="protein sequence ID" value="KAK8024068.1"/>
    <property type="molecule type" value="Genomic_DNA"/>
</dbReference>
<feature type="compositionally biased region" description="Basic and acidic residues" evidence="1">
    <location>
        <begin position="341"/>
        <end position="392"/>
    </location>
</feature>
<feature type="transmembrane region" description="Helical" evidence="2">
    <location>
        <begin position="809"/>
        <end position="829"/>
    </location>
</feature>
<sequence>MEEEGGSAPRDPEGLASSQSSGSESENSGFPSTSHAGLMSLDQELANADLSGSGSDEAADRGNGNEPGRPPTPPSPDPNPFARPPSRGFSPPPLRFWGEEGLAEERRIKEEMGKKFAEEKKKRMELEAQRNPEKAPRDTFPTKSDLELARPIIGVLKQMARAHGVDGKLEDGILREAIHESATADQVNNAFARMLLGNHDMTEFVDIQTAAQRVPRSHGFSGDGSKLYQAIFDAMVVDTRTKQNHRDAQRKMEEGSQDAKETIKQLTGEKKGLEGQLKKLRDDAQESEEKMLSLRSEAGYLQQKLSECTDMVEEVRQQLTKEKKDLEEQLAKEKKDFEEQLKKFQDTSEESKDTIEKLTNEKEGLEAKLESDKQAFENSLENERKDLEEKLTKAQGESQKSAEMIQQLTDEKQDLEQKLKSGDEDAQSSSDTIRELTSEKLDLERKLKSCEDDAQSSRDTITQLTDENKALEAKLKKALEDDGSELLIRQLADEKANVEEELERCKNGANLKIQQLARDKEDLEEKLDNAGQNHENELESQKEALEKRLEALQAKYNKFINDVDEDRRTMMELHERSVENMNKLMAEYQATGEAVAKLEVERKEARSALEKYKAKNTKLREEIQVLRRELEDAKKGIDEGGGTVGSSGSTNTTKTTTSDTISSATQDGYNKLLEYYNRAEEALKIHKSNVEQGGQMLVQAGGKQANYDSYQANIMASYEKTKGHDGQVIEGFSELSEHLLSACIHIQADTLLLGSLDTMSAQFQKFDFPGPRTPRPRLSPNATIPQRLVEIPKRVVAIPQRLLGWANNLGLMPLINLFMFVFFLAATLAEGSKYAQWGRPNATSRAMFAENRAYACVSAPQMSFFYEMVRNVLGIPSSI</sequence>
<evidence type="ECO:0000313" key="4">
    <source>
        <dbReference type="Proteomes" id="UP001444661"/>
    </source>
</evidence>
<feature type="compositionally biased region" description="Pro residues" evidence="1">
    <location>
        <begin position="68"/>
        <end position="83"/>
    </location>
</feature>
<feature type="compositionally biased region" description="Basic and acidic residues" evidence="1">
    <location>
        <begin position="409"/>
        <end position="423"/>
    </location>
</feature>
<dbReference type="PANTHER" id="PTHR23159">
    <property type="entry name" value="CENTROSOMAL PROTEIN 2"/>
    <property type="match status" value="1"/>
</dbReference>
<dbReference type="Proteomes" id="UP001444661">
    <property type="component" value="Unassembled WGS sequence"/>
</dbReference>
<evidence type="ECO:0000256" key="2">
    <source>
        <dbReference type="SAM" id="Phobius"/>
    </source>
</evidence>
<comment type="caution">
    <text evidence="3">The sequence shown here is derived from an EMBL/GenBank/DDBJ whole genome shotgun (WGS) entry which is preliminary data.</text>
</comment>
<feature type="region of interest" description="Disordered" evidence="1">
    <location>
        <begin position="242"/>
        <end position="261"/>
    </location>
</feature>
<keyword evidence="2" id="KW-0812">Transmembrane</keyword>
<feature type="region of interest" description="Disordered" evidence="1">
    <location>
        <begin position="634"/>
        <end position="661"/>
    </location>
</feature>
<proteinExistence type="predicted"/>
<feature type="compositionally biased region" description="Polar residues" evidence="1">
    <location>
        <begin position="395"/>
        <end position="408"/>
    </location>
</feature>
<gene>
    <name evidence="3" type="ORF">PG993_012134</name>
</gene>
<accession>A0ABR1S240</accession>
<evidence type="ECO:0000313" key="3">
    <source>
        <dbReference type="EMBL" id="KAK8024068.1"/>
    </source>
</evidence>
<dbReference type="PANTHER" id="PTHR23159:SF31">
    <property type="entry name" value="CENTROSOME-ASSOCIATED PROTEIN CEP250 ISOFORM X1"/>
    <property type="match status" value="1"/>
</dbReference>
<keyword evidence="2" id="KW-0472">Membrane</keyword>
<feature type="region of interest" description="Disordered" evidence="1">
    <location>
        <begin position="1"/>
        <end position="141"/>
    </location>
</feature>
<organism evidence="3 4">
    <name type="scientific">Apiospora rasikravindrae</name>
    <dbReference type="NCBI Taxonomy" id="990691"/>
    <lineage>
        <taxon>Eukaryota</taxon>
        <taxon>Fungi</taxon>
        <taxon>Dikarya</taxon>
        <taxon>Ascomycota</taxon>
        <taxon>Pezizomycotina</taxon>
        <taxon>Sordariomycetes</taxon>
        <taxon>Xylariomycetidae</taxon>
        <taxon>Amphisphaeriales</taxon>
        <taxon>Apiosporaceae</taxon>
        <taxon>Apiospora</taxon>
    </lineage>
</organism>
<dbReference type="Gene3D" id="1.20.5.340">
    <property type="match status" value="1"/>
</dbReference>